<organism evidence="4 5">
    <name type="scientific">Fusarium zealandicum</name>
    <dbReference type="NCBI Taxonomy" id="1053134"/>
    <lineage>
        <taxon>Eukaryota</taxon>
        <taxon>Fungi</taxon>
        <taxon>Dikarya</taxon>
        <taxon>Ascomycota</taxon>
        <taxon>Pezizomycotina</taxon>
        <taxon>Sordariomycetes</taxon>
        <taxon>Hypocreomycetidae</taxon>
        <taxon>Hypocreales</taxon>
        <taxon>Nectriaceae</taxon>
        <taxon>Fusarium</taxon>
        <taxon>Fusarium staphyleae species complex</taxon>
    </lineage>
</organism>
<reference evidence="4" key="2">
    <citation type="submission" date="2020-05" db="EMBL/GenBank/DDBJ databases">
        <authorList>
            <person name="Kim H.-S."/>
            <person name="Proctor R.H."/>
            <person name="Brown D.W."/>
        </authorList>
    </citation>
    <scope>NUCLEOTIDE SEQUENCE</scope>
    <source>
        <strain evidence="4">NRRL 22465</strain>
    </source>
</reference>
<accession>A0A8H4UTR1</accession>
<dbReference type="PANTHER" id="PTHR10622">
    <property type="entry name" value="HET DOMAIN-CONTAINING PROTEIN"/>
    <property type="match status" value="1"/>
</dbReference>
<proteinExistence type="predicted"/>
<comment type="caution">
    <text evidence="4">The sequence shown here is derived from an EMBL/GenBank/DDBJ whole genome shotgun (WGS) entry which is preliminary data.</text>
</comment>
<dbReference type="Pfam" id="PF06985">
    <property type="entry name" value="HET"/>
    <property type="match status" value="1"/>
</dbReference>
<sequence>MRLIKASSIDSSFGLEIVDVHPNAIPPYAILSHTWTDQEVLYTDVVANTAKQNAAYDKLEYTCRQAIADGYEYCWADTCCIDKRSSAELSEAINSMYEWYQRAGICYGYLPDCSGDVDATDRESDFFKSRWFTRGWTLQELLAPPDLIFFGKGWVKIGEKTALTKSLAEFTGIDEEFLTGASPLASASVAKRMSWASLRETSRPEDIAYCLMGLFGVNMPMLYGEGDRAFLRLQEEIMNQSDDHSLFAWADEDASQDAHHGLLAKSPSQFYYSNSILPYQDWEPRSPYSMSNRGLRIDLHLTRWEDDVFVAALDCPVPPAYESENFLAIYLQKISDGDEQYARIKVGKLAKIHQRGNLRSVYIRQDAGARQHRPDGILPNHVLQLRNGPDASIYSVEEVVKSQDSTPGEFEALTSSRGSARSWLPQRWPLTYRINKEADQLALGIILMRSDGERLLLMLGSTTGLRLAFDAIELPVSLNTDGLSEEKTPSFEEMRSSFMPTAAGEYIELVYHRVRVDAQPKVHKSAKYYFIDIQIETIGESSRVLEAMKHAYQLAIPDRTVELESREKRETKESREKKRGWRRLLTS</sequence>
<feature type="compositionally biased region" description="Basic and acidic residues" evidence="1">
    <location>
        <begin position="565"/>
        <end position="576"/>
    </location>
</feature>
<evidence type="ECO:0000256" key="1">
    <source>
        <dbReference type="SAM" id="MobiDB-lite"/>
    </source>
</evidence>
<evidence type="ECO:0000259" key="3">
    <source>
        <dbReference type="Pfam" id="PF26640"/>
    </source>
</evidence>
<feature type="domain" description="Heterokaryon incompatibility" evidence="2">
    <location>
        <begin position="28"/>
        <end position="110"/>
    </location>
</feature>
<gene>
    <name evidence="4" type="ORF">FZEAL_937</name>
</gene>
<dbReference type="OrthoDB" id="20872at2759"/>
<dbReference type="Pfam" id="PF26640">
    <property type="entry name" value="DUF8212"/>
    <property type="match status" value="1"/>
</dbReference>
<dbReference type="InterPro" id="IPR058525">
    <property type="entry name" value="DUF8212"/>
</dbReference>
<feature type="domain" description="DUF8212" evidence="3">
    <location>
        <begin position="228"/>
        <end position="265"/>
    </location>
</feature>
<evidence type="ECO:0000259" key="2">
    <source>
        <dbReference type="Pfam" id="PF06985"/>
    </source>
</evidence>
<reference evidence="4" key="1">
    <citation type="journal article" date="2020" name="BMC Genomics">
        <title>Correction to: Identification and distribution of gene clusters required for synthesis of sphingolipid metabolism inhibitors in diverse species of the filamentous fungus Fusarium.</title>
        <authorList>
            <person name="Kim H.S."/>
            <person name="Lohmar J.M."/>
            <person name="Busman M."/>
            <person name="Brown D.W."/>
            <person name="Naumann T.A."/>
            <person name="Divon H.H."/>
            <person name="Lysoe E."/>
            <person name="Uhlig S."/>
            <person name="Proctor R.H."/>
        </authorList>
    </citation>
    <scope>NUCLEOTIDE SEQUENCE</scope>
    <source>
        <strain evidence="4">NRRL 22465</strain>
    </source>
</reference>
<dbReference type="AlphaFoldDB" id="A0A8H4UTR1"/>
<evidence type="ECO:0000313" key="5">
    <source>
        <dbReference type="Proteomes" id="UP000635477"/>
    </source>
</evidence>
<feature type="region of interest" description="Disordered" evidence="1">
    <location>
        <begin position="565"/>
        <end position="587"/>
    </location>
</feature>
<keyword evidence="5" id="KW-1185">Reference proteome</keyword>
<protein>
    <recommendedName>
        <fullName evidence="6">Heterokaryon incompatibility domain-containing protein</fullName>
    </recommendedName>
</protein>
<dbReference type="Proteomes" id="UP000635477">
    <property type="component" value="Unassembled WGS sequence"/>
</dbReference>
<evidence type="ECO:0008006" key="6">
    <source>
        <dbReference type="Google" id="ProtNLM"/>
    </source>
</evidence>
<evidence type="ECO:0000313" key="4">
    <source>
        <dbReference type="EMBL" id="KAF4983721.1"/>
    </source>
</evidence>
<dbReference type="InterPro" id="IPR010730">
    <property type="entry name" value="HET"/>
</dbReference>
<dbReference type="EMBL" id="JABEYC010000052">
    <property type="protein sequence ID" value="KAF4983721.1"/>
    <property type="molecule type" value="Genomic_DNA"/>
</dbReference>
<dbReference type="PANTHER" id="PTHR10622:SF10">
    <property type="entry name" value="HET DOMAIN-CONTAINING PROTEIN"/>
    <property type="match status" value="1"/>
</dbReference>
<name>A0A8H4UTR1_9HYPO</name>
<feature type="compositionally biased region" description="Basic residues" evidence="1">
    <location>
        <begin position="577"/>
        <end position="587"/>
    </location>
</feature>